<keyword evidence="4" id="KW-1185">Reference proteome</keyword>
<dbReference type="InterPro" id="IPR036188">
    <property type="entry name" value="FAD/NAD-bd_sf"/>
</dbReference>
<sequence length="381" mass="39955">MAEPDDSHDIIIIGAGIAGASVAAELAGHARVLVLEREDRPGYHTTGRSAALFTVAYGPPVIRALSRASHDFFCNPDSRFISQPLLRQRGVLFVAHEGQAGVLEELAEELGDAVHPIGTDAALSMMPLIRPGYIAGALMDGSAADIDVDALHQHYLKTFQALGGTVRTNAGVTRLSRDGGVWTVEAGGQRFRSATIVNAAGAWADEIAVMAGVAPVGLVPKRRTAVLIDPPAGAEPDRPATWPMVVDAQEGFYLKPDAGKLLISPADETPSPPCDAQPEELDVAICVDRIEQAFDISVRRVVHKWAGLRSFVADKCPVIGHARDADGFFWLAGQGGYGIQSAPAAARAAAALVLKQPLPADILAEGVTAEALSPGRAGIGR</sequence>
<protein>
    <submittedName>
        <fullName evidence="3">FAD-dependent oxidoreductase</fullName>
    </submittedName>
</protein>
<name>A0A2G1QJI9_9HYPH</name>
<organism evidence="3 4">
    <name type="scientific">Zhengella mangrovi</name>
    <dbReference type="NCBI Taxonomy" id="1982044"/>
    <lineage>
        <taxon>Bacteria</taxon>
        <taxon>Pseudomonadati</taxon>
        <taxon>Pseudomonadota</taxon>
        <taxon>Alphaproteobacteria</taxon>
        <taxon>Hyphomicrobiales</taxon>
        <taxon>Notoacmeibacteraceae</taxon>
        <taxon>Zhengella</taxon>
    </lineage>
</organism>
<evidence type="ECO:0000313" key="4">
    <source>
        <dbReference type="Proteomes" id="UP000221168"/>
    </source>
</evidence>
<keyword evidence="1" id="KW-0560">Oxidoreductase</keyword>
<proteinExistence type="predicted"/>
<evidence type="ECO:0000256" key="1">
    <source>
        <dbReference type="ARBA" id="ARBA00023002"/>
    </source>
</evidence>
<comment type="caution">
    <text evidence="3">The sequence shown here is derived from an EMBL/GenBank/DDBJ whole genome shotgun (WGS) entry which is preliminary data.</text>
</comment>
<dbReference type="PANTHER" id="PTHR13847:SF287">
    <property type="entry name" value="FAD-DEPENDENT OXIDOREDUCTASE DOMAIN-CONTAINING PROTEIN 1"/>
    <property type="match status" value="1"/>
</dbReference>
<dbReference type="Proteomes" id="UP000221168">
    <property type="component" value="Unassembled WGS sequence"/>
</dbReference>
<feature type="domain" description="FAD dependent oxidoreductase" evidence="2">
    <location>
        <begin position="9"/>
        <end position="352"/>
    </location>
</feature>
<dbReference type="SUPFAM" id="SSF51905">
    <property type="entry name" value="FAD/NAD(P)-binding domain"/>
    <property type="match status" value="1"/>
</dbReference>
<dbReference type="RefSeq" id="WP_099308129.1">
    <property type="nucleotide sequence ID" value="NZ_PDVP01000016.1"/>
</dbReference>
<dbReference type="AlphaFoldDB" id="A0A2G1QJI9"/>
<dbReference type="Gene3D" id="3.30.9.10">
    <property type="entry name" value="D-Amino Acid Oxidase, subunit A, domain 2"/>
    <property type="match status" value="1"/>
</dbReference>
<reference evidence="3 4" key="1">
    <citation type="submission" date="2017-10" db="EMBL/GenBank/DDBJ databases">
        <title>Sedimentibacterium mangrovi gen. nov., sp. nov., a novel member of family Phyllobacteriacea isolated from mangrove sediment.</title>
        <authorList>
            <person name="Liao H."/>
            <person name="Tian Y."/>
        </authorList>
    </citation>
    <scope>NUCLEOTIDE SEQUENCE [LARGE SCALE GENOMIC DNA]</scope>
    <source>
        <strain evidence="3 4">X9-2-2</strain>
    </source>
</reference>
<dbReference type="EMBL" id="PDVP01000016">
    <property type="protein sequence ID" value="PHP65388.1"/>
    <property type="molecule type" value="Genomic_DNA"/>
</dbReference>
<dbReference type="Pfam" id="PF01266">
    <property type="entry name" value="DAO"/>
    <property type="match status" value="1"/>
</dbReference>
<gene>
    <name evidence="3" type="ORF">CSC94_19475</name>
</gene>
<evidence type="ECO:0000313" key="3">
    <source>
        <dbReference type="EMBL" id="PHP65388.1"/>
    </source>
</evidence>
<dbReference type="PANTHER" id="PTHR13847">
    <property type="entry name" value="SARCOSINE DEHYDROGENASE-RELATED"/>
    <property type="match status" value="1"/>
</dbReference>
<dbReference type="GO" id="GO:0016491">
    <property type="term" value="F:oxidoreductase activity"/>
    <property type="evidence" value="ECO:0007669"/>
    <property type="project" value="UniProtKB-KW"/>
</dbReference>
<evidence type="ECO:0000259" key="2">
    <source>
        <dbReference type="Pfam" id="PF01266"/>
    </source>
</evidence>
<dbReference type="InterPro" id="IPR006076">
    <property type="entry name" value="FAD-dep_OxRdtase"/>
</dbReference>
<dbReference type="OrthoDB" id="7421214at2"/>
<dbReference type="GO" id="GO:0005737">
    <property type="term" value="C:cytoplasm"/>
    <property type="evidence" value="ECO:0007669"/>
    <property type="project" value="TreeGrafter"/>
</dbReference>
<accession>A0A2G1QJI9</accession>
<dbReference type="Gene3D" id="3.50.50.60">
    <property type="entry name" value="FAD/NAD(P)-binding domain"/>
    <property type="match status" value="1"/>
</dbReference>